<evidence type="ECO:0000313" key="8">
    <source>
        <dbReference type="Proteomes" id="UP001519654"/>
    </source>
</evidence>
<organism evidence="7 8">
    <name type="scientific">Paractinoplanes bogorensis</name>
    <dbReference type="NCBI Taxonomy" id="1610840"/>
    <lineage>
        <taxon>Bacteria</taxon>
        <taxon>Bacillati</taxon>
        <taxon>Actinomycetota</taxon>
        <taxon>Actinomycetes</taxon>
        <taxon>Micromonosporales</taxon>
        <taxon>Micromonosporaceae</taxon>
        <taxon>Paractinoplanes</taxon>
    </lineage>
</organism>
<dbReference type="PANTHER" id="PTHR43133:SF50">
    <property type="entry name" value="ECF RNA POLYMERASE SIGMA FACTOR SIGM"/>
    <property type="match status" value="1"/>
</dbReference>
<evidence type="ECO:0000313" key="7">
    <source>
        <dbReference type="EMBL" id="MBU2667750.1"/>
    </source>
</evidence>
<keyword evidence="8" id="KW-1185">Reference proteome</keyword>
<dbReference type="PANTHER" id="PTHR43133">
    <property type="entry name" value="RNA POLYMERASE ECF-TYPE SIGMA FACTO"/>
    <property type="match status" value="1"/>
</dbReference>
<evidence type="ECO:0000256" key="4">
    <source>
        <dbReference type="ARBA" id="ARBA00023125"/>
    </source>
</evidence>
<evidence type="ECO:0000256" key="2">
    <source>
        <dbReference type="ARBA" id="ARBA00023015"/>
    </source>
</evidence>
<evidence type="ECO:0000256" key="3">
    <source>
        <dbReference type="ARBA" id="ARBA00023082"/>
    </source>
</evidence>
<dbReference type="Gene3D" id="1.10.1740.10">
    <property type="match status" value="1"/>
</dbReference>
<protein>
    <submittedName>
        <fullName evidence="7">SigE family RNA polymerase sigma factor</fullName>
    </submittedName>
</protein>
<keyword evidence="3" id="KW-0731">Sigma factor</keyword>
<dbReference type="SUPFAM" id="SSF88659">
    <property type="entry name" value="Sigma3 and sigma4 domains of RNA polymerase sigma factors"/>
    <property type="match status" value="1"/>
</dbReference>
<dbReference type="RefSeq" id="WP_215791979.1">
    <property type="nucleotide sequence ID" value="NZ_JAHKKG010000009.1"/>
</dbReference>
<dbReference type="InterPro" id="IPR013325">
    <property type="entry name" value="RNA_pol_sigma_r2"/>
</dbReference>
<gene>
    <name evidence="7" type="ORF">KOI35_29985</name>
</gene>
<dbReference type="CDD" id="cd06171">
    <property type="entry name" value="Sigma70_r4"/>
    <property type="match status" value="1"/>
</dbReference>
<dbReference type="InterPro" id="IPR013324">
    <property type="entry name" value="RNA_pol_sigma_r3/r4-like"/>
</dbReference>
<evidence type="ECO:0000259" key="6">
    <source>
        <dbReference type="Pfam" id="PF08281"/>
    </source>
</evidence>
<keyword evidence="2" id="KW-0805">Transcription regulation</keyword>
<comment type="caution">
    <text evidence="7">The sequence shown here is derived from an EMBL/GenBank/DDBJ whole genome shotgun (WGS) entry which is preliminary data.</text>
</comment>
<dbReference type="InterPro" id="IPR013249">
    <property type="entry name" value="RNA_pol_sigma70_r4_t2"/>
</dbReference>
<dbReference type="EMBL" id="JAHKKG010000009">
    <property type="protein sequence ID" value="MBU2667750.1"/>
    <property type="molecule type" value="Genomic_DNA"/>
</dbReference>
<evidence type="ECO:0000256" key="5">
    <source>
        <dbReference type="ARBA" id="ARBA00023163"/>
    </source>
</evidence>
<sequence>MSDHEAEFREFVGAQMESLRGLAYLTCGDWQVAEDAVLSALARLYVKWGRVENHGSYARTAVVRAAIDETRRPWWRREQSHSHAMPEMPAPDVIPDVDDRVQLRAALMQVPVKHRAVLVLRFLEGLSVPQTAAALRCPEGTVKAYTSRGLETLRRILGADLSLDERVSGPVAADRRRTEARHEAF</sequence>
<reference evidence="7 8" key="1">
    <citation type="submission" date="2021-06" db="EMBL/GenBank/DDBJ databases">
        <title>Actinoplanes lichenicola sp. nov., and Actinoplanes ovalisporus sp. nov., isolated from lichen in Thailand.</title>
        <authorList>
            <person name="Saeng-In P."/>
            <person name="Kanchanasin P."/>
            <person name="Yuki M."/>
            <person name="Kudo T."/>
            <person name="Ohkuma M."/>
            <person name="Phongsopitanun W."/>
            <person name="Tanasupawat S."/>
        </authorList>
    </citation>
    <scope>NUCLEOTIDE SEQUENCE [LARGE SCALE GENOMIC DNA]</scope>
    <source>
        <strain evidence="7 8">NBRC 110975</strain>
    </source>
</reference>
<accession>A0ABS5YWD8</accession>
<name>A0ABS5YWD8_9ACTN</name>
<dbReference type="Proteomes" id="UP001519654">
    <property type="component" value="Unassembled WGS sequence"/>
</dbReference>
<comment type="similarity">
    <text evidence="1">Belongs to the sigma-70 factor family. ECF subfamily.</text>
</comment>
<dbReference type="SUPFAM" id="SSF88946">
    <property type="entry name" value="Sigma2 domain of RNA polymerase sigma factors"/>
    <property type="match status" value="1"/>
</dbReference>
<proteinExistence type="inferred from homology"/>
<keyword evidence="5" id="KW-0804">Transcription</keyword>
<dbReference type="InterPro" id="IPR039425">
    <property type="entry name" value="RNA_pol_sigma-70-like"/>
</dbReference>
<dbReference type="InterPro" id="IPR036388">
    <property type="entry name" value="WH-like_DNA-bd_sf"/>
</dbReference>
<dbReference type="NCBIfam" id="TIGR02937">
    <property type="entry name" value="sigma70-ECF"/>
    <property type="match status" value="1"/>
</dbReference>
<feature type="domain" description="RNA polymerase sigma factor 70 region 4 type 2" evidence="6">
    <location>
        <begin position="101"/>
        <end position="153"/>
    </location>
</feature>
<dbReference type="Pfam" id="PF08281">
    <property type="entry name" value="Sigma70_r4_2"/>
    <property type="match status" value="1"/>
</dbReference>
<keyword evidence="4" id="KW-0238">DNA-binding</keyword>
<dbReference type="Gene3D" id="1.10.10.10">
    <property type="entry name" value="Winged helix-like DNA-binding domain superfamily/Winged helix DNA-binding domain"/>
    <property type="match status" value="1"/>
</dbReference>
<evidence type="ECO:0000256" key="1">
    <source>
        <dbReference type="ARBA" id="ARBA00010641"/>
    </source>
</evidence>
<dbReference type="InterPro" id="IPR014284">
    <property type="entry name" value="RNA_pol_sigma-70_dom"/>
</dbReference>